<dbReference type="Proteomes" id="UP000324897">
    <property type="component" value="Chromosome 2"/>
</dbReference>
<organism evidence="3 4">
    <name type="scientific">Eragrostis curvula</name>
    <name type="common">weeping love grass</name>
    <dbReference type="NCBI Taxonomy" id="38414"/>
    <lineage>
        <taxon>Eukaryota</taxon>
        <taxon>Viridiplantae</taxon>
        <taxon>Streptophyta</taxon>
        <taxon>Embryophyta</taxon>
        <taxon>Tracheophyta</taxon>
        <taxon>Spermatophyta</taxon>
        <taxon>Magnoliopsida</taxon>
        <taxon>Liliopsida</taxon>
        <taxon>Poales</taxon>
        <taxon>Poaceae</taxon>
        <taxon>PACMAD clade</taxon>
        <taxon>Chloridoideae</taxon>
        <taxon>Eragrostideae</taxon>
        <taxon>Eragrostidinae</taxon>
        <taxon>Eragrostis</taxon>
    </lineage>
</organism>
<feature type="domain" description="No apical meristem-associated C-terminal" evidence="2">
    <location>
        <begin position="262"/>
        <end position="421"/>
    </location>
</feature>
<feature type="region of interest" description="Disordered" evidence="1">
    <location>
        <begin position="283"/>
        <end position="339"/>
    </location>
</feature>
<evidence type="ECO:0000259" key="2">
    <source>
        <dbReference type="Pfam" id="PF14303"/>
    </source>
</evidence>
<dbReference type="AlphaFoldDB" id="A0A5J9US32"/>
<evidence type="ECO:0000313" key="4">
    <source>
        <dbReference type="Proteomes" id="UP000324897"/>
    </source>
</evidence>
<dbReference type="OrthoDB" id="677207at2759"/>
<evidence type="ECO:0000313" key="3">
    <source>
        <dbReference type="EMBL" id="TVU26563.1"/>
    </source>
</evidence>
<dbReference type="PANTHER" id="PTHR45125:SF3">
    <property type="entry name" value="NO-APICAL-MERISTEM-ASSOCIATED CARBOXY-TERMINAL DOMAIN PROTEIN"/>
    <property type="match status" value="1"/>
</dbReference>
<protein>
    <recommendedName>
        <fullName evidence="2">No apical meristem-associated C-terminal domain-containing protein</fullName>
    </recommendedName>
</protein>
<proteinExistence type="predicted"/>
<feature type="region of interest" description="Disordered" evidence="1">
    <location>
        <begin position="1"/>
        <end position="39"/>
    </location>
</feature>
<dbReference type="Pfam" id="PF14303">
    <property type="entry name" value="NAM-associated"/>
    <property type="match status" value="1"/>
</dbReference>
<keyword evidence="4" id="KW-1185">Reference proteome</keyword>
<sequence>MQVAAGCSASSAGQVAKSMAGHRANRPSDFPNSIPPPARRSAAAVGGIVFRTPQSVMPQFIGQGSQGSGAVDDPASFDLLHRRVVPPIGLTSQDFIADGTQDDAEEEIPGAMNSGSYFSNLMSSVPFFPPVQHDAVQPDDDIGAQNMHQGAAKGRSKSYSVDEDTLLVSAWLNVSLDPIQGVDQSRSTYWKRIYDYFHANKTFDSDRTQGSLMNRWSGIQHDVNAFAGCLSRIETRNQSGCTVDDKIASACTMFKAEDRLHRNFPYMHCWKILKDKPKWIDRKQSATQKPASKKQKTSPNATPSSAPAVLAAGHVGETQASDGAQVRPPGKKTEKAKLRQRSSMEVVDYLVAKKKEVDAEKDLKKEERCQKAFALQEERIKFEKEHFEFKRQLEEDRIMNIDLSTLSYKQQQYYEARQNEILAKRCNS</sequence>
<accession>A0A5J9US32</accession>
<comment type="caution">
    <text evidence="3">The sequence shown here is derived from an EMBL/GenBank/DDBJ whole genome shotgun (WGS) entry which is preliminary data.</text>
</comment>
<gene>
    <name evidence="3" type="ORF">EJB05_29116</name>
</gene>
<dbReference type="PANTHER" id="PTHR45125">
    <property type="entry name" value="F21J9.4-RELATED"/>
    <property type="match status" value="1"/>
</dbReference>
<dbReference type="Gramene" id="TVU26563">
    <property type="protein sequence ID" value="TVU26563"/>
    <property type="gene ID" value="EJB05_29116"/>
</dbReference>
<dbReference type="InterPro" id="IPR029466">
    <property type="entry name" value="NAM-associated_C"/>
</dbReference>
<dbReference type="EMBL" id="RWGY01000013">
    <property type="protein sequence ID" value="TVU26563.1"/>
    <property type="molecule type" value="Genomic_DNA"/>
</dbReference>
<reference evidence="3 4" key="1">
    <citation type="journal article" date="2019" name="Sci. Rep.">
        <title>A high-quality genome of Eragrostis curvula grass provides insights into Poaceae evolution and supports new strategies to enhance forage quality.</title>
        <authorList>
            <person name="Carballo J."/>
            <person name="Santos B.A.C.M."/>
            <person name="Zappacosta D."/>
            <person name="Garbus I."/>
            <person name="Selva J.P."/>
            <person name="Gallo C.A."/>
            <person name="Diaz A."/>
            <person name="Albertini E."/>
            <person name="Caccamo M."/>
            <person name="Echenique V."/>
        </authorList>
    </citation>
    <scope>NUCLEOTIDE SEQUENCE [LARGE SCALE GENOMIC DNA]</scope>
    <source>
        <strain evidence="4">cv. Victoria</strain>
        <tissue evidence="3">Leaf</tissue>
    </source>
</reference>
<evidence type="ECO:0000256" key="1">
    <source>
        <dbReference type="SAM" id="MobiDB-lite"/>
    </source>
</evidence>
<name>A0A5J9US32_9POAL</name>